<dbReference type="SUPFAM" id="SSF52540">
    <property type="entry name" value="P-loop containing nucleoside triphosphate hydrolases"/>
    <property type="match status" value="1"/>
</dbReference>
<keyword evidence="2" id="KW-1185">Reference proteome</keyword>
<dbReference type="AlphaFoldDB" id="A0A5B7YDK6"/>
<accession>A0A5B7YDK6</accession>
<dbReference type="EMBL" id="CP039852">
    <property type="protein sequence ID" value="QCZ93651.1"/>
    <property type="molecule type" value="Genomic_DNA"/>
</dbReference>
<proteinExistence type="predicted"/>
<dbReference type="Proteomes" id="UP000304912">
    <property type="component" value="Chromosome"/>
</dbReference>
<dbReference type="Gene3D" id="3.40.50.300">
    <property type="entry name" value="P-loop containing nucleotide triphosphate hydrolases"/>
    <property type="match status" value="1"/>
</dbReference>
<protein>
    <submittedName>
        <fullName evidence="1">Kinase</fullName>
    </submittedName>
</protein>
<dbReference type="KEGG" id="salk:FBQ74_09165"/>
<sequence length="292" mass="33367">MDIAPFIAQHQLPDNYADVAQNWFNPLAEEIAMLQHSAGMPVFVGVNGSQGSGKSTLCDYIAFYLQNTQSLNVVVLSVDDFYLSREERFKLSEKVHPLLTTRGVPGTHDTQLAQSTLWALKNNQKVALPRFDKASDDPKPESDWPVINKPVDIVLIEGWCWGVPAQTEDALVEPVNTLERREDPQGIWRRFVNTQLAGTYQQLFEQMDYWVMLKAPSFEHVYQWRCEQEHKLAARQKPGVPSNIMSDEQIARFIQHYQRLTEHALSTLPGQCDKVFELDGERKITNVLKGNR</sequence>
<dbReference type="PANTHER" id="PTHR10285">
    <property type="entry name" value="URIDINE KINASE"/>
    <property type="match status" value="1"/>
</dbReference>
<dbReference type="RefSeq" id="WP_139756395.1">
    <property type="nucleotide sequence ID" value="NZ_CP039852.1"/>
</dbReference>
<gene>
    <name evidence="1" type="ORF">FBQ74_09165</name>
</gene>
<evidence type="ECO:0000313" key="2">
    <source>
        <dbReference type="Proteomes" id="UP000304912"/>
    </source>
</evidence>
<keyword evidence="1" id="KW-0808">Transferase</keyword>
<name>A0A5B7YDK6_9ALTE</name>
<evidence type="ECO:0000313" key="1">
    <source>
        <dbReference type="EMBL" id="QCZ93651.1"/>
    </source>
</evidence>
<dbReference type="GO" id="GO:0016301">
    <property type="term" value="F:kinase activity"/>
    <property type="evidence" value="ECO:0007669"/>
    <property type="project" value="UniProtKB-KW"/>
</dbReference>
<dbReference type="InterPro" id="IPR027417">
    <property type="entry name" value="P-loop_NTPase"/>
</dbReference>
<keyword evidence="1" id="KW-0418">Kinase</keyword>
<reference evidence="1 2" key="1">
    <citation type="submission" date="2019-04" db="EMBL/GenBank/DDBJ databases">
        <title>Salinimonas iocasae sp. nov., a halophilic bacterium isolated from the outer tube casing of tubeworms in Okinawa Trough.</title>
        <authorList>
            <person name="Zhang H."/>
            <person name="Wang H."/>
            <person name="Li C."/>
        </authorList>
    </citation>
    <scope>NUCLEOTIDE SEQUENCE [LARGE SCALE GENOMIC DNA]</scope>
    <source>
        <strain evidence="1 2">KX18D6</strain>
    </source>
</reference>
<organism evidence="1 2">
    <name type="scientific">Salinimonas iocasae</name>
    <dbReference type="NCBI Taxonomy" id="2572577"/>
    <lineage>
        <taxon>Bacteria</taxon>
        <taxon>Pseudomonadati</taxon>
        <taxon>Pseudomonadota</taxon>
        <taxon>Gammaproteobacteria</taxon>
        <taxon>Alteromonadales</taxon>
        <taxon>Alteromonadaceae</taxon>
        <taxon>Alteromonas/Salinimonas group</taxon>
        <taxon>Salinimonas</taxon>
    </lineage>
</organism>
<dbReference type="OrthoDB" id="455474at2"/>